<keyword evidence="1" id="KW-1133">Transmembrane helix</keyword>
<keyword evidence="3" id="KW-1185">Reference proteome</keyword>
<feature type="transmembrane region" description="Helical" evidence="1">
    <location>
        <begin position="152"/>
        <end position="169"/>
    </location>
</feature>
<feature type="transmembrane region" description="Helical" evidence="1">
    <location>
        <begin position="181"/>
        <end position="202"/>
    </location>
</feature>
<reference evidence="3" key="1">
    <citation type="journal article" date="2019" name="Int. J. Syst. Evol. Microbiol.">
        <title>The Global Catalogue of Microorganisms (GCM) 10K type strain sequencing project: providing services to taxonomists for standard genome sequencing and annotation.</title>
        <authorList>
            <consortium name="The Broad Institute Genomics Platform"/>
            <consortium name="The Broad Institute Genome Sequencing Center for Infectious Disease"/>
            <person name="Wu L."/>
            <person name="Ma J."/>
        </authorList>
    </citation>
    <scope>NUCLEOTIDE SEQUENCE [LARGE SCALE GENOMIC DNA]</scope>
    <source>
        <strain evidence="3">CCM 7526</strain>
    </source>
</reference>
<dbReference type="Proteomes" id="UP001597183">
    <property type="component" value="Unassembled WGS sequence"/>
</dbReference>
<protein>
    <submittedName>
        <fullName evidence="2">Uncharacterized protein</fullName>
    </submittedName>
</protein>
<organism evidence="2 3">
    <name type="scientific">Actinoplanes sichuanensis</name>
    <dbReference type="NCBI Taxonomy" id="512349"/>
    <lineage>
        <taxon>Bacteria</taxon>
        <taxon>Bacillati</taxon>
        <taxon>Actinomycetota</taxon>
        <taxon>Actinomycetes</taxon>
        <taxon>Micromonosporales</taxon>
        <taxon>Micromonosporaceae</taxon>
        <taxon>Actinoplanes</taxon>
    </lineage>
</organism>
<proteinExistence type="predicted"/>
<feature type="transmembrane region" description="Helical" evidence="1">
    <location>
        <begin position="71"/>
        <end position="88"/>
    </location>
</feature>
<evidence type="ECO:0000313" key="2">
    <source>
        <dbReference type="EMBL" id="MFD1374542.1"/>
    </source>
</evidence>
<sequence>MTLAAWAALLLTYTVGMVFSIGVACFGAVQALKHTVQAEMARPDFADLSDAGVWSRAGLRWYLRWRRERTGLLYGLLTGMGVAAPILVVRESEFTAAVAVIGGALLTEIGVLCCLNAVSRPVTDHRLVDFSLTGDQVSQAHRQRVTFDRVDYRLRCGATIAVGVLYMIAPRSSHLQAEPGVLTLVAVNASLYLPFVIVYLACRFWKRTFVVAHTLMALTDILRTEPDRDPQPTDAPPLRIADAGHLLRSRLARTARQLDDIGKRVTATSRPPARHPLPVIMWSAADEIRAFLRSPQSLTGRLTPRMRELTVALLVVLAGPADDAVYQTIVADPDAFDADWSARHGGFADRLSARIIAVSDQLEHVKRGVFALAVVGVIVTGAVLYMVGKVEFKDLAEIVAGFN</sequence>
<keyword evidence="1" id="KW-0472">Membrane</keyword>
<dbReference type="EMBL" id="JBHTMK010000085">
    <property type="protein sequence ID" value="MFD1374542.1"/>
    <property type="molecule type" value="Genomic_DNA"/>
</dbReference>
<gene>
    <name evidence="2" type="ORF">ACFQ5G_55215</name>
</gene>
<comment type="caution">
    <text evidence="2">The sequence shown here is derived from an EMBL/GenBank/DDBJ whole genome shotgun (WGS) entry which is preliminary data.</text>
</comment>
<feature type="transmembrane region" description="Helical" evidence="1">
    <location>
        <begin position="369"/>
        <end position="387"/>
    </location>
</feature>
<keyword evidence="1" id="KW-0812">Transmembrane</keyword>
<feature type="transmembrane region" description="Helical" evidence="1">
    <location>
        <begin position="6"/>
        <end position="32"/>
    </location>
</feature>
<feature type="transmembrane region" description="Helical" evidence="1">
    <location>
        <begin position="94"/>
        <end position="118"/>
    </location>
</feature>
<evidence type="ECO:0000313" key="3">
    <source>
        <dbReference type="Proteomes" id="UP001597183"/>
    </source>
</evidence>
<dbReference type="RefSeq" id="WP_317795661.1">
    <property type="nucleotide sequence ID" value="NZ_AP028461.1"/>
</dbReference>
<name>A0ABW4AUH2_9ACTN</name>
<accession>A0ABW4AUH2</accession>
<evidence type="ECO:0000256" key="1">
    <source>
        <dbReference type="SAM" id="Phobius"/>
    </source>
</evidence>